<dbReference type="GO" id="GO:0061630">
    <property type="term" value="F:ubiquitin protein ligase activity"/>
    <property type="evidence" value="ECO:0007669"/>
    <property type="project" value="InterPro"/>
</dbReference>
<dbReference type="PROSITE" id="PS00518">
    <property type="entry name" value="ZF_RING_1"/>
    <property type="match status" value="1"/>
</dbReference>
<feature type="compositionally biased region" description="Acidic residues" evidence="5">
    <location>
        <begin position="80"/>
        <end position="97"/>
    </location>
</feature>
<evidence type="ECO:0000256" key="3">
    <source>
        <dbReference type="ARBA" id="ARBA00022833"/>
    </source>
</evidence>
<keyword evidence="8" id="KW-1185">Reference proteome</keyword>
<dbReference type="Proteomes" id="UP000024837">
    <property type="component" value="Unassembled WGS sequence"/>
</dbReference>
<sequence>MANVIDLTTSSPRAPRETPHDNSASTIDYQTTATSTGNSVAPSTTGSAAIYSPGLFLSEDDEDEDEDVGLSRYYRPYGYNDEDEDDDEEDDDDDEDIQLSSSQYSSDYDTPSSGEESVDAESGPWASTHIAIPSAEGTAASTDAAEQASKKLKVEAEVVDMVDIGDDDDIQKIVQQQMLKAQREEGAARRKIADFKCVICLDDPINLSTTPCGHLFCNECLKTTLRFGKPNAKHGKCPVCRGKVVIKDIVPLELKLIQRVQGKGKGKA</sequence>
<keyword evidence="2 4" id="KW-0863">Zinc-finger</keyword>
<gene>
    <name evidence="7" type="ORF">DRE_02264</name>
</gene>
<dbReference type="EMBL" id="KI966401">
    <property type="protein sequence ID" value="EWC48160.1"/>
    <property type="molecule type" value="Genomic_DNA"/>
</dbReference>
<dbReference type="GO" id="GO:0033768">
    <property type="term" value="C:SUMO-targeted ubiquitin ligase complex"/>
    <property type="evidence" value="ECO:0007669"/>
    <property type="project" value="TreeGrafter"/>
</dbReference>
<dbReference type="PANTHER" id="PTHR47094">
    <property type="entry name" value="ELFLESS, ISOFORM B"/>
    <property type="match status" value="1"/>
</dbReference>
<dbReference type="CDD" id="cd16449">
    <property type="entry name" value="RING-HC"/>
    <property type="match status" value="1"/>
</dbReference>
<dbReference type="HOGENOM" id="CLU_1038374_0_0_1"/>
<reference evidence="7 8" key="1">
    <citation type="submission" date="2013-05" db="EMBL/GenBank/DDBJ databases">
        <title>Drechslerella stenobrocha genome reveals carnivorous origination and mechanical trapping mechanism of predatory fungi.</title>
        <authorList>
            <person name="Liu X."/>
            <person name="Zhang W."/>
            <person name="Liu K."/>
        </authorList>
    </citation>
    <scope>NUCLEOTIDE SEQUENCE [LARGE SCALE GENOMIC DNA]</scope>
    <source>
        <strain evidence="7 8">248</strain>
    </source>
</reference>
<evidence type="ECO:0000259" key="6">
    <source>
        <dbReference type="PROSITE" id="PS50089"/>
    </source>
</evidence>
<name>W7IG63_9PEZI</name>
<dbReference type="Pfam" id="PF13920">
    <property type="entry name" value="zf-C3HC4_3"/>
    <property type="match status" value="1"/>
</dbReference>
<dbReference type="GO" id="GO:0008270">
    <property type="term" value="F:zinc ion binding"/>
    <property type="evidence" value="ECO:0007669"/>
    <property type="project" value="UniProtKB-KW"/>
</dbReference>
<dbReference type="PANTHER" id="PTHR47094:SF1">
    <property type="entry name" value="RING-TYPE E3 UBIQUITIN TRANSFERASE"/>
    <property type="match status" value="1"/>
</dbReference>
<evidence type="ECO:0000256" key="4">
    <source>
        <dbReference type="PROSITE-ProRule" id="PRU00175"/>
    </source>
</evidence>
<feature type="domain" description="RING-type" evidence="6">
    <location>
        <begin position="197"/>
        <end position="241"/>
    </location>
</feature>
<dbReference type="AlphaFoldDB" id="W7IG63"/>
<dbReference type="GO" id="GO:0032183">
    <property type="term" value="F:SUMO binding"/>
    <property type="evidence" value="ECO:0007669"/>
    <property type="project" value="TreeGrafter"/>
</dbReference>
<evidence type="ECO:0000313" key="8">
    <source>
        <dbReference type="Proteomes" id="UP000024837"/>
    </source>
</evidence>
<dbReference type="SUPFAM" id="SSF57850">
    <property type="entry name" value="RING/U-box"/>
    <property type="match status" value="1"/>
</dbReference>
<feature type="region of interest" description="Disordered" evidence="5">
    <location>
        <begin position="1"/>
        <end position="123"/>
    </location>
</feature>
<evidence type="ECO:0000256" key="2">
    <source>
        <dbReference type="ARBA" id="ARBA00022771"/>
    </source>
</evidence>
<dbReference type="SMART" id="SM00184">
    <property type="entry name" value="RING"/>
    <property type="match status" value="1"/>
</dbReference>
<organism evidence="7 8">
    <name type="scientific">Drechslerella stenobrocha 248</name>
    <dbReference type="NCBI Taxonomy" id="1043628"/>
    <lineage>
        <taxon>Eukaryota</taxon>
        <taxon>Fungi</taxon>
        <taxon>Dikarya</taxon>
        <taxon>Ascomycota</taxon>
        <taxon>Pezizomycotina</taxon>
        <taxon>Orbiliomycetes</taxon>
        <taxon>Orbiliales</taxon>
        <taxon>Orbiliaceae</taxon>
        <taxon>Drechslerella</taxon>
    </lineage>
</organism>
<dbReference type="InterPro" id="IPR049627">
    <property type="entry name" value="SLX8"/>
</dbReference>
<dbReference type="GO" id="GO:0006511">
    <property type="term" value="P:ubiquitin-dependent protein catabolic process"/>
    <property type="evidence" value="ECO:0007669"/>
    <property type="project" value="TreeGrafter"/>
</dbReference>
<evidence type="ECO:0000256" key="5">
    <source>
        <dbReference type="SAM" id="MobiDB-lite"/>
    </source>
</evidence>
<feature type="compositionally biased region" description="Polar residues" evidence="5">
    <location>
        <begin position="21"/>
        <end position="47"/>
    </location>
</feature>
<keyword evidence="1" id="KW-0479">Metal-binding</keyword>
<dbReference type="InterPro" id="IPR017907">
    <property type="entry name" value="Znf_RING_CS"/>
</dbReference>
<protein>
    <recommendedName>
        <fullName evidence="6">RING-type domain-containing protein</fullName>
    </recommendedName>
</protein>
<dbReference type="PROSITE" id="PS50089">
    <property type="entry name" value="ZF_RING_2"/>
    <property type="match status" value="1"/>
</dbReference>
<evidence type="ECO:0000256" key="1">
    <source>
        <dbReference type="ARBA" id="ARBA00022723"/>
    </source>
</evidence>
<evidence type="ECO:0000313" key="7">
    <source>
        <dbReference type="EMBL" id="EWC48160.1"/>
    </source>
</evidence>
<dbReference type="OrthoDB" id="6270329at2759"/>
<proteinExistence type="predicted"/>
<keyword evidence="3" id="KW-0862">Zinc</keyword>
<feature type="compositionally biased region" description="Polar residues" evidence="5">
    <location>
        <begin position="1"/>
        <end position="12"/>
    </location>
</feature>
<dbReference type="InterPro" id="IPR013083">
    <property type="entry name" value="Znf_RING/FYVE/PHD"/>
</dbReference>
<dbReference type="InterPro" id="IPR001841">
    <property type="entry name" value="Znf_RING"/>
</dbReference>
<feature type="compositionally biased region" description="Low complexity" evidence="5">
    <location>
        <begin position="100"/>
        <end position="113"/>
    </location>
</feature>
<dbReference type="Gene3D" id="3.30.40.10">
    <property type="entry name" value="Zinc/RING finger domain, C3HC4 (zinc finger)"/>
    <property type="match status" value="1"/>
</dbReference>
<feature type="compositionally biased region" description="Acidic residues" evidence="5">
    <location>
        <begin position="58"/>
        <end position="68"/>
    </location>
</feature>
<accession>W7IG63</accession>
<dbReference type="GO" id="GO:0140082">
    <property type="term" value="F:SUMO-ubiquitin ligase activity"/>
    <property type="evidence" value="ECO:0007669"/>
    <property type="project" value="TreeGrafter"/>
</dbReference>